<dbReference type="Pfam" id="PF00847">
    <property type="entry name" value="AP2"/>
    <property type="match status" value="1"/>
</dbReference>
<evidence type="ECO:0000313" key="9">
    <source>
        <dbReference type="EMBL" id="KAE8023535.1"/>
    </source>
</evidence>
<feature type="region of interest" description="Disordered" evidence="7">
    <location>
        <begin position="1"/>
        <end position="39"/>
    </location>
</feature>
<dbReference type="CDD" id="cd00018">
    <property type="entry name" value="AP2"/>
    <property type="match status" value="1"/>
</dbReference>
<evidence type="ECO:0000259" key="8">
    <source>
        <dbReference type="PROSITE" id="PS51032"/>
    </source>
</evidence>
<dbReference type="AlphaFoldDB" id="A0A5N6R3Z2"/>
<keyword evidence="10" id="KW-1185">Reference proteome</keyword>
<dbReference type="GO" id="GO:0005634">
    <property type="term" value="C:nucleus"/>
    <property type="evidence" value="ECO:0007669"/>
    <property type="project" value="UniProtKB-SubCell"/>
</dbReference>
<keyword evidence="3" id="KW-0805">Transcription regulation</keyword>
<evidence type="ECO:0000313" key="10">
    <source>
        <dbReference type="Proteomes" id="UP000327013"/>
    </source>
</evidence>
<evidence type="ECO:0000256" key="7">
    <source>
        <dbReference type="SAM" id="MobiDB-lite"/>
    </source>
</evidence>
<proteinExistence type="predicted"/>
<dbReference type="PANTHER" id="PTHR31677">
    <property type="entry name" value="AP2 DOMAIN CLASS TRANSCRIPTION FACTOR"/>
    <property type="match status" value="1"/>
</dbReference>
<dbReference type="InterPro" id="IPR016177">
    <property type="entry name" value="DNA-bd_dom_sf"/>
</dbReference>
<evidence type="ECO:0000256" key="1">
    <source>
        <dbReference type="ARBA" id="ARBA00004123"/>
    </source>
</evidence>
<comment type="subcellular location">
    <subcellularLocation>
        <location evidence="1">Nucleus</location>
    </subcellularLocation>
</comment>
<keyword evidence="6" id="KW-0539">Nucleus</keyword>
<keyword evidence="4" id="KW-0238">DNA-binding</keyword>
<feature type="region of interest" description="Disordered" evidence="7">
    <location>
        <begin position="124"/>
        <end position="152"/>
    </location>
</feature>
<dbReference type="SMART" id="SM00380">
    <property type="entry name" value="AP2"/>
    <property type="match status" value="1"/>
</dbReference>
<dbReference type="EMBL" id="CM017323">
    <property type="protein sequence ID" value="KAE8023535.1"/>
    <property type="molecule type" value="Genomic_DNA"/>
</dbReference>
<dbReference type="InterPro" id="IPR001471">
    <property type="entry name" value="AP2/ERF_dom"/>
</dbReference>
<dbReference type="GO" id="GO:0003677">
    <property type="term" value="F:DNA binding"/>
    <property type="evidence" value="ECO:0007669"/>
    <property type="project" value="UniProtKB-KW"/>
</dbReference>
<organism evidence="9 10">
    <name type="scientific">Carpinus fangiana</name>
    <dbReference type="NCBI Taxonomy" id="176857"/>
    <lineage>
        <taxon>Eukaryota</taxon>
        <taxon>Viridiplantae</taxon>
        <taxon>Streptophyta</taxon>
        <taxon>Embryophyta</taxon>
        <taxon>Tracheophyta</taxon>
        <taxon>Spermatophyta</taxon>
        <taxon>Magnoliopsida</taxon>
        <taxon>eudicotyledons</taxon>
        <taxon>Gunneridae</taxon>
        <taxon>Pentapetalae</taxon>
        <taxon>rosids</taxon>
        <taxon>fabids</taxon>
        <taxon>Fagales</taxon>
        <taxon>Betulaceae</taxon>
        <taxon>Carpinus</taxon>
    </lineage>
</organism>
<dbReference type="Gene3D" id="3.30.730.10">
    <property type="entry name" value="AP2/ERF domain"/>
    <property type="match status" value="1"/>
</dbReference>
<evidence type="ECO:0000256" key="2">
    <source>
        <dbReference type="ARBA" id="ARBA00022745"/>
    </source>
</evidence>
<gene>
    <name evidence="9" type="ORF">FH972_009216</name>
</gene>
<feature type="compositionally biased region" description="Polar residues" evidence="7">
    <location>
        <begin position="128"/>
        <end position="152"/>
    </location>
</feature>
<dbReference type="GO" id="GO:0003700">
    <property type="term" value="F:DNA-binding transcription factor activity"/>
    <property type="evidence" value="ECO:0007669"/>
    <property type="project" value="InterPro"/>
</dbReference>
<dbReference type="SUPFAM" id="SSF54171">
    <property type="entry name" value="DNA-binding domain"/>
    <property type="match status" value="1"/>
</dbReference>
<dbReference type="PANTHER" id="PTHR31677:SF146">
    <property type="entry name" value="ETHYLENE-RESPONSIVE TRANSCRIPTION FACTOR ESR2"/>
    <property type="match status" value="1"/>
</dbReference>
<keyword evidence="2" id="KW-0936">Ethylene signaling pathway</keyword>
<reference evidence="9 10" key="1">
    <citation type="submission" date="2019-06" db="EMBL/GenBank/DDBJ databases">
        <title>A chromosomal-level reference genome of Carpinus fangiana (Coryloideae, Betulaceae).</title>
        <authorList>
            <person name="Yang X."/>
            <person name="Wang Z."/>
            <person name="Zhang L."/>
            <person name="Hao G."/>
            <person name="Liu J."/>
            <person name="Yang Y."/>
        </authorList>
    </citation>
    <scope>NUCLEOTIDE SEQUENCE [LARGE SCALE GENOMIC DNA]</scope>
    <source>
        <strain evidence="9">Cfa_2016G</strain>
        <tissue evidence="9">Leaf</tissue>
    </source>
</reference>
<dbReference type="InterPro" id="IPR036955">
    <property type="entry name" value="AP2/ERF_dom_sf"/>
</dbReference>
<evidence type="ECO:0000256" key="3">
    <source>
        <dbReference type="ARBA" id="ARBA00023015"/>
    </source>
</evidence>
<keyword evidence="5" id="KW-0804">Transcription</keyword>
<feature type="domain" description="AP2/ERF" evidence="8">
    <location>
        <begin position="52"/>
        <end position="109"/>
    </location>
</feature>
<name>A0A5N6R3Z2_9ROSI</name>
<feature type="compositionally biased region" description="Low complexity" evidence="7">
    <location>
        <begin position="26"/>
        <end position="39"/>
    </location>
</feature>
<dbReference type="PRINTS" id="PR00367">
    <property type="entry name" value="ETHRSPELEMNT"/>
</dbReference>
<dbReference type="PROSITE" id="PS51032">
    <property type="entry name" value="AP2_ERF"/>
    <property type="match status" value="1"/>
</dbReference>
<dbReference type="FunFam" id="3.30.730.10:FF:000001">
    <property type="entry name" value="Ethylene-responsive transcription factor 2"/>
    <property type="match status" value="1"/>
</dbReference>
<sequence length="382" mass="41931">MEEAFRRLNGLSHTSEPISDVHKKCTTPVSTTTATAPATNKRSIRETGGTMRYRGVRRRPWGRYAAEIRDPQSKERRWLGTFDTAEEAACAYDCAARAMRGLKARTNFFYPTSSPPSGTDHLLPHFNFSKQSQPSVKAPQNRQLGPASSWSSPFSNPHAGDHMCGSAGNGSLNMFLLRDWLTSSSNPSLVTPPLAIHDQLSYINGSTSSSSSCTFSGGCNFSDTFLGSSSTSFPLVDNHQVYNTGGSVRATTQQVDEYSEFFPKEPSDSGLLEEIIHGFFPKPSSKTFDPPKTETNLPQISDIYVDGLKKGIKKDHFGNFSFDYQGVPQQFENLNGAEAATLPFGYDMPAMNLQSGGPDFVLDEIFQCPERLNAFAARIQNA</sequence>
<evidence type="ECO:0000256" key="6">
    <source>
        <dbReference type="ARBA" id="ARBA00023242"/>
    </source>
</evidence>
<accession>A0A5N6R3Z2</accession>
<dbReference type="GO" id="GO:0009873">
    <property type="term" value="P:ethylene-activated signaling pathway"/>
    <property type="evidence" value="ECO:0007669"/>
    <property type="project" value="UniProtKB-KW"/>
</dbReference>
<protein>
    <recommendedName>
        <fullName evidence="8">AP2/ERF domain-containing protein</fullName>
    </recommendedName>
</protein>
<evidence type="ECO:0000256" key="4">
    <source>
        <dbReference type="ARBA" id="ARBA00023125"/>
    </source>
</evidence>
<evidence type="ECO:0000256" key="5">
    <source>
        <dbReference type="ARBA" id="ARBA00023163"/>
    </source>
</evidence>
<dbReference type="OrthoDB" id="1902708at2759"/>
<dbReference type="Proteomes" id="UP000327013">
    <property type="component" value="Chromosome 3"/>
</dbReference>